<gene>
    <name evidence="11" type="ORF">Mucpa_6599</name>
</gene>
<dbReference type="SUPFAM" id="SSF75005">
    <property type="entry name" value="Arabinanase/levansucrase/invertase"/>
    <property type="match status" value="1"/>
</dbReference>
<dbReference type="GO" id="GO:0045493">
    <property type="term" value="P:xylan catabolic process"/>
    <property type="evidence" value="ECO:0007669"/>
    <property type="project" value="UniProtKB-KW"/>
</dbReference>
<dbReference type="Pfam" id="PF13385">
    <property type="entry name" value="Laminin_G_3"/>
    <property type="match status" value="2"/>
</dbReference>
<dbReference type="HOGENOM" id="CLU_287681_0_0_10"/>
<keyword evidence="9" id="KW-1133">Transmembrane helix</keyword>
<dbReference type="InterPro" id="IPR052176">
    <property type="entry name" value="Glycosyl_Hydrlase_43_Enz"/>
</dbReference>
<dbReference type="SUPFAM" id="SSF49899">
    <property type="entry name" value="Concanavalin A-like lectins/glucanases"/>
    <property type="match status" value="2"/>
</dbReference>
<dbReference type="InterPro" id="IPR006710">
    <property type="entry name" value="Glyco_hydro_43"/>
</dbReference>
<sequence>MGRINSQINANHPYRKKNRLIKYQHRLINEKTQPQIAYIFVNQAVFIILFMRYLLSVLILSIGYLYPSELSAQNIPFTAPGNRNPIIPGYFADPTVKCFNGTYYIYATTDGNGGGLGPSQVWTSTDFVNWTMQDMNWPTTHNYWAPDVALGNDGKYYLYYCQPTVEIYGASSSTPVGPWTPLFPDGKAVVPNYLVPKVITLDGQTFRDDDGKYYMTWGTWGIYPGYGCGVGLLNPDMKSFAKTAQIPNTLAKDFFEGSFLFKRKGIYYLLYSSGFCEDETYRVQYAMSKTGPMDGFQFGKDNPILATSADGTIHGPGHNSVLQIGNDYYIIYHRHNNPHSGGGYNRQVCADKLVFDADGNIEKVIPTHSGIGYLGKNTIPYPNLAYQKKVTASSYYDAYNPEFAVDDNNGTLWKPKDNSAVPAWIEVDLGKLTTVKSILTQFEYATWYYQYHIEYSADGKQWQMFADKSANRWHGSPAVDVGNVKARFIKLTITGTEQPGLYKAIWNIKVFSEGNVAVMPSNIHHAPKAEQYVQKGLLIDLNTEALQPGEIINSWKNKGVLGGEFKADGKAPFTDFVAGKKAVVFTGQQSLRSAFNVPLSLAGNNSYTICFWAYAAEAKDDNPILSWANSNEQLSAATFGYGRNRDFGAAHHNGFADLQYSRNLPLAGKWHQVAITFDGTFEKVFVDGQINNQENKMLFVKLAEQFSLGKTQGSPAAFSGAIASLQVYDVPLSDTAIQRLYNHVKQEPVSVYLDAKKLPYGKLENWKNEGSAGGVFKAVNGNPVVADASGRISVCLSGKESLVLDKALALTGDHSLVISQFTAKVPKNEAMVTLTSSNAHNSFGLNNTPTALTGQWHYIIKTFKGDTVKLYIDGQLQSTTYTRQTASGSDSLYIGSSRKSIPGFSGSVTSFSVYQYALQESEIKTFTSNWQTKLHSPVDTALYYKQQPKAISPSLASMEAGNQTQQSNLQYMYTRLINGVPVSQSDWQDSPYYLDEGLLADHRYEYTFKIKDNWGNVTGGSPIGTITTSTAQFNTYADEFNTKQDFLLAGTSGSIWDERIGKGDKQSATVIVAANGSLKLESQGTSWDGNAPYGPFIYKNVKGNFIAEVEVSDVSGLAENKVAGNNDAGLMVRADNQLGTNKEQLLQNGIFPAWNVGNLLTNFEDGNRRQTNNQSAWKYNRYLQIQRQGNWFYIRTSKDNSHWVDLPGSPVFRPDLENKTLQVGLYQCTYGPGQAYGSFKNFRLIQVKQK</sequence>
<dbReference type="InterPro" id="IPR013320">
    <property type="entry name" value="ConA-like_dom_sf"/>
</dbReference>
<keyword evidence="7" id="KW-0326">Glycosidase</keyword>
<dbReference type="PROSITE" id="PS50022">
    <property type="entry name" value="FA58C_3"/>
    <property type="match status" value="1"/>
</dbReference>
<feature type="site" description="Important for catalytic activity, responsible for pKa modulation of the active site Glu and correct orientation of both the proton donor and substrate" evidence="8">
    <location>
        <position position="202"/>
    </location>
</feature>
<evidence type="ECO:0000256" key="5">
    <source>
        <dbReference type="ARBA" id="ARBA00023157"/>
    </source>
</evidence>
<protein>
    <submittedName>
        <fullName evidence="11">Coagulation factor 5/8 type domain protein</fullName>
    </submittedName>
</protein>
<dbReference type="AlphaFoldDB" id="H1YCH2"/>
<dbReference type="InterPro" id="IPR006558">
    <property type="entry name" value="LamG-like"/>
</dbReference>
<evidence type="ECO:0000256" key="4">
    <source>
        <dbReference type="ARBA" id="ARBA00022801"/>
    </source>
</evidence>
<evidence type="ECO:0000256" key="8">
    <source>
        <dbReference type="PIRSR" id="PIRSR606710-2"/>
    </source>
</evidence>
<dbReference type="Gene3D" id="2.115.10.20">
    <property type="entry name" value="Glycosyl hydrolase domain, family 43"/>
    <property type="match status" value="1"/>
</dbReference>
<evidence type="ECO:0000256" key="3">
    <source>
        <dbReference type="ARBA" id="ARBA00022729"/>
    </source>
</evidence>
<evidence type="ECO:0000256" key="7">
    <source>
        <dbReference type="ARBA" id="ARBA00023295"/>
    </source>
</evidence>
<keyword evidence="6" id="KW-0119">Carbohydrate metabolism</keyword>
<dbReference type="Gene3D" id="2.60.120.200">
    <property type="match status" value="3"/>
</dbReference>
<keyword evidence="4" id="KW-0378">Hydrolase</keyword>
<dbReference type="SMART" id="SM00560">
    <property type="entry name" value="LamGL"/>
    <property type="match status" value="2"/>
</dbReference>
<dbReference type="InterPro" id="IPR023296">
    <property type="entry name" value="Glyco_hydro_beta-prop_sf"/>
</dbReference>
<dbReference type="GO" id="GO:0004553">
    <property type="term" value="F:hydrolase activity, hydrolyzing O-glycosyl compounds"/>
    <property type="evidence" value="ECO:0007669"/>
    <property type="project" value="InterPro"/>
</dbReference>
<dbReference type="PANTHER" id="PTHR43772">
    <property type="entry name" value="ENDO-1,4-BETA-XYLANASE"/>
    <property type="match status" value="1"/>
</dbReference>
<dbReference type="Pfam" id="PF00754">
    <property type="entry name" value="F5_F8_type_C"/>
    <property type="match status" value="1"/>
</dbReference>
<keyword evidence="9" id="KW-0472">Membrane</keyword>
<dbReference type="STRING" id="714943.Mucpa_6599"/>
<keyword evidence="9" id="KW-0812">Transmembrane</keyword>
<feature type="domain" description="F5/8 type C" evidence="10">
    <location>
        <begin position="369"/>
        <end position="513"/>
    </location>
</feature>
<keyword evidence="2" id="KW-0858">Xylan degradation</keyword>
<dbReference type="OrthoDB" id="9803461at2"/>
<proteinExistence type="inferred from homology"/>
<keyword evidence="3" id="KW-0732">Signal</keyword>
<evidence type="ECO:0000313" key="11">
    <source>
        <dbReference type="EMBL" id="EHQ30650.1"/>
    </source>
</evidence>
<keyword evidence="12" id="KW-1185">Reference proteome</keyword>
<dbReference type="Pfam" id="PF04616">
    <property type="entry name" value="Glyco_hydro_43"/>
    <property type="match status" value="1"/>
</dbReference>
<accession>H1YCH2</accession>
<reference evidence="11" key="1">
    <citation type="submission" date="2011-09" db="EMBL/GenBank/DDBJ databases">
        <title>The permanent draft genome of Mucilaginibacter paludis DSM 18603.</title>
        <authorList>
            <consortium name="US DOE Joint Genome Institute (JGI-PGF)"/>
            <person name="Lucas S."/>
            <person name="Han J."/>
            <person name="Lapidus A."/>
            <person name="Bruce D."/>
            <person name="Goodwin L."/>
            <person name="Pitluck S."/>
            <person name="Peters L."/>
            <person name="Kyrpides N."/>
            <person name="Mavromatis K."/>
            <person name="Ivanova N."/>
            <person name="Mikhailova N."/>
            <person name="Held B."/>
            <person name="Detter J.C."/>
            <person name="Tapia R."/>
            <person name="Han C."/>
            <person name="Land M."/>
            <person name="Hauser L."/>
            <person name="Markowitz V."/>
            <person name="Cheng J.-F."/>
            <person name="Hugenholtz P."/>
            <person name="Woyke T."/>
            <person name="Wu D."/>
            <person name="Tindall B."/>
            <person name="Brambilla E."/>
            <person name="Klenk H.-P."/>
            <person name="Eisen J.A."/>
        </authorList>
    </citation>
    <scope>NUCLEOTIDE SEQUENCE [LARGE SCALE GENOMIC DNA]</scope>
    <source>
        <strain evidence="11">DSM 18603</strain>
    </source>
</reference>
<evidence type="ECO:0000256" key="1">
    <source>
        <dbReference type="ARBA" id="ARBA00009865"/>
    </source>
</evidence>
<comment type="similarity">
    <text evidence="1">Belongs to the glycosyl hydrolase 43 family.</text>
</comment>
<keyword evidence="2" id="KW-0624">Polysaccharide degradation</keyword>
<dbReference type="InterPro" id="IPR000421">
    <property type="entry name" value="FA58C"/>
</dbReference>
<dbReference type="Gene3D" id="2.60.120.260">
    <property type="entry name" value="Galactose-binding domain-like"/>
    <property type="match status" value="1"/>
</dbReference>
<evidence type="ECO:0000259" key="10">
    <source>
        <dbReference type="PROSITE" id="PS50022"/>
    </source>
</evidence>
<evidence type="ECO:0000256" key="9">
    <source>
        <dbReference type="SAM" id="Phobius"/>
    </source>
</evidence>
<feature type="transmembrane region" description="Helical" evidence="9">
    <location>
        <begin position="36"/>
        <end position="66"/>
    </location>
</feature>
<name>H1YCH2_9SPHI</name>
<evidence type="ECO:0000256" key="6">
    <source>
        <dbReference type="ARBA" id="ARBA00023277"/>
    </source>
</evidence>
<dbReference type="Proteomes" id="UP000002774">
    <property type="component" value="Chromosome"/>
</dbReference>
<evidence type="ECO:0000313" key="12">
    <source>
        <dbReference type="Proteomes" id="UP000002774"/>
    </source>
</evidence>
<dbReference type="SUPFAM" id="SSF49785">
    <property type="entry name" value="Galactose-binding domain-like"/>
    <property type="match status" value="1"/>
</dbReference>
<dbReference type="EMBL" id="CM001403">
    <property type="protein sequence ID" value="EHQ30650.1"/>
    <property type="molecule type" value="Genomic_DNA"/>
</dbReference>
<dbReference type="eggNOG" id="COG3507">
    <property type="taxonomic scope" value="Bacteria"/>
</dbReference>
<dbReference type="CDD" id="cd18608">
    <property type="entry name" value="GH43_F5-8_typeC-like"/>
    <property type="match status" value="1"/>
</dbReference>
<organism evidence="11 12">
    <name type="scientific">Mucilaginibacter paludis DSM 18603</name>
    <dbReference type="NCBI Taxonomy" id="714943"/>
    <lineage>
        <taxon>Bacteria</taxon>
        <taxon>Pseudomonadati</taxon>
        <taxon>Bacteroidota</taxon>
        <taxon>Sphingobacteriia</taxon>
        <taxon>Sphingobacteriales</taxon>
        <taxon>Sphingobacteriaceae</taxon>
        <taxon>Mucilaginibacter</taxon>
    </lineage>
</organism>
<dbReference type="PANTHER" id="PTHR43772:SF2">
    <property type="entry name" value="PUTATIVE (AFU_ORTHOLOGUE AFUA_2G04480)-RELATED"/>
    <property type="match status" value="1"/>
</dbReference>
<evidence type="ECO:0000256" key="2">
    <source>
        <dbReference type="ARBA" id="ARBA00022651"/>
    </source>
</evidence>
<dbReference type="InterPro" id="IPR008979">
    <property type="entry name" value="Galactose-bd-like_sf"/>
</dbReference>
<keyword evidence="5" id="KW-1015">Disulfide bond</keyword>